<evidence type="ECO:0000313" key="3">
    <source>
        <dbReference type="Proteomes" id="UP001606302"/>
    </source>
</evidence>
<evidence type="ECO:0000256" key="1">
    <source>
        <dbReference type="SAM" id="MobiDB-lite"/>
    </source>
</evidence>
<proteinExistence type="predicted"/>
<dbReference type="Proteomes" id="UP001606302">
    <property type="component" value="Unassembled WGS sequence"/>
</dbReference>
<dbReference type="InterPro" id="IPR017467">
    <property type="entry name" value="CHP03016_PEP-CTERM"/>
</dbReference>
<keyword evidence="3" id="KW-1185">Reference proteome</keyword>
<dbReference type="NCBIfam" id="TIGR03016">
    <property type="entry name" value="pepcterm_hypo_1"/>
    <property type="match status" value="1"/>
</dbReference>
<dbReference type="RefSeq" id="WP_394514431.1">
    <property type="nucleotide sequence ID" value="NZ_JBIGHX010000012.1"/>
</dbReference>
<accession>A0ABW7GSN3</accession>
<dbReference type="EMBL" id="JBIGHX010000012">
    <property type="protein sequence ID" value="MFG6464814.1"/>
    <property type="molecule type" value="Genomic_DNA"/>
</dbReference>
<protein>
    <submittedName>
        <fullName evidence="2">TIGR03016 family PEP-CTERM system-associated outer membrane protein</fullName>
    </submittedName>
</protein>
<name>A0ABW7GSN3_9BURK</name>
<reference evidence="2 3" key="1">
    <citation type="submission" date="2024-08" db="EMBL/GenBank/DDBJ databases">
        <authorList>
            <person name="Lu H."/>
        </authorList>
    </citation>
    <scope>NUCLEOTIDE SEQUENCE [LARGE SCALE GENOMIC DNA]</scope>
    <source>
        <strain evidence="2 3">DXS20W</strain>
    </source>
</reference>
<dbReference type="SUPFAM" id="SSF56935">
    <property type="entry name" value="Porins"/>
    <property type="match status" value="1"/>
</dbReference>
<feature type="region of interest" description="Disordered" evidence="1">
    <location>
        <begin position="157"/>
        <end position="177"/>
    </location>
</feature>
<organism evidence="2 3">
    <name type="scientific">Pelomonas lactea</name>
    <dbReference type="NCBI Taxonomy" id="3299030"/>
    <lineage>
        <taxon>Bacteria</taxon>
        <taxon>Pseudomonadati</taxon>
        <taxon>Pseudomonadota</taxon>
        <taxon>Betaproteobacteria</taxon>
        <taxon>Burkholderiales</taxon>
        <taxon>Sphaerotilaceae</taxon>
        <taxon>Roseateles</taxon>
    </lineage>
</organism>
<gene>
    <name evidence="2" type="ORF">ACG04Q_24795</name>
</gene>
<evidence type="ECO:0000313" key="2">
    <source>
        <dbReference type="EMBL" id="MFG6464814.1"/>
    </source>
</evidence>
<comment type="caution">
    <text evidence="2">The sequence shown here is derived from an EMBL/GenBank/DDBJ whole genome shotgun (WGS) entry which is preliminary data.</text>
</comment>
<sequence length="536" mass="57090">MRQAGTATDTATGMATGMATAMAAMTRRKAEPRHLAIALAAWGALAQAQDGAAGAGRGLTVAPRLSVMQSWTDNLQLTEQNKDAALVTTLAPGLSITANNGSLRGTLDYTLNGIAYLKSDQPSRVQNALTANARAELVSQTLFVDMKANIGQQSSSAFGLQSAPTSGSQGAVSNLANPNQRETMTLAVSPSLRGMLGGWATYELRGDYTQTEARGSSLGDSRGNAGSLRLSQANAGLLGWWLQVSTQQFKSAAAPANRDTSLRLGMNYRPDPDWTFTANVGRERSNYLGASQSSGTTAGASAEWTPTVRTRLGADWQRHDYGSSHALTAEHRLQRAALRYTDSQSTMLGNTGGGGGARTNYDLFFLLYASREPDPIKRDLLVRSELLRLGLSPDGVAATGFLSSGPSRLRTQQLALTLQGVRTTLTAQLTRSLSSRLGSNQNGGDLANTSRVEQRSYSLSAGYQLTPTSGLSLVASRQETQGDNANQSTQLTSWFANWTGRLGSRMDMQLGVRRSQYEGSTPYTENAAYASLTQQF</sequence>